<accession>A0ABX1ZCP2</accession>
<evidence type="ECO:0000313" key="2">
    <source>
        <dbReference type="Proteomes" id="UP000658690"/>
    </source>
</evidence>
<proteinExistence type="predicted"/>
<evidence type="ECO:0000313" key="1">
    <source>
        <dbReference type="EMBL" id="NOU91105.1"/>
    </source>
</evidence>
<name>A0ABX1ZCP2_9BACL</name>
<protein>
    <recommendedName>
        <fullName evidence="3">Bacteriocin-protection, YdeI or OmpD-Associated</fullName>
    </recommendedName>
</protein>
<comment type="caution">
    <text evidence="1">The sequence shown here is derived from an EMBL/GenBank/DDBJ whole genome shotgun (WGS) entry which is preliminary data.</text>
</comment>
<sequence>MENALAKKLRLGSCKRALIMNAPEGYLDMLNPLPEGILLTDQIEGSEAYDFVQVFVHTLTEVQQLAPKAIEAVTPEGMLWINYPKGTSKIKTDINRDSGWQTVTDLQFEGVSLVSIDETWSAMRFRPIGLVKTPRSERLANWANVKAESAPGEKVVIVPDDLTGAFRENPNAADFFATLSYSNRKEYVQWITEAKREETRSARVAKTVEKLLQGIKNPSFKE</sequence>
<dbReference type="Pfam" id="PF13376">
    <property type="entry name" value="OmdA"/>
    <property type="match status" value="1"/>
</dbReference>
<organism evidence="1 2">
    <name type="scientific">Paenibacillus germinis</name>
    <dbReference type="NCBI Taxonomy" id="2654979"/>
    <lineage>
        <taxon>Bacteria</taxon>
        <taxon>Bacillati</taxon>
        <taxon>Bacillota</taxon>
        <taxon>Bacilli</taxon>
        <taxon>Bacillales</taxon>
        <taxon>Paenibacillaceae</taxon>
        <taxon>Paenibacillus</taxon>
    </lineage>
</organism>
<evidence type="ECO:0008006" key="3">
    <source>
        <dbReference type="Google" id="ProtNLM"/>
    </source>
</evidence>
<dbReference type="RefSeq" id="WP_171693799.1">
    <property type="nucleotide sequence ID" value="NZ_WHOC01000183.1"/>
</dbReference>
<dbReference type="Proteomes" id="UP000658690">
    <property type="component" value="Unassembled WGS sequence"/>
</dbReference>
<gene>
    <name evidence="1" type="ORF">GC102_36065</name>
</gene>
<dbReference type="EMBL" id="WHOC01000183">
    <property type="protein sequence ID" value="NOU91105.1"/>
    <property type="molecule type" value="Genomic_DNA"/>
</dbReference>
<keyword evidence="2" id="KW-1185">Reference proteome</keyword>
<reference evidence="1 2" key="1">
    <citation type="submission" date="2019-10" db="EMBL/GenBank/DDBJ databases">
        <title>Description of Paenibacillus choica sp. nov.</title>
        <authorList>
            <person name="Carlier A."/>
            <person name="Qi S."/>
        </authorList>
    </citation>
    <scope>NUCLEOTIDE SEQUENCE [LARGE SCALE GENOMIC DNA]</scope>
    <source>
        <strain evidence="1 2">LMG 31460</strain>
    </source>
</reference>